<name>A0A7W3P982_9ACTN</name>
<dbReference type="RefSeq" id="WP_125036081.1">
    <property type="nucleotide sequence ID" value="NZ_JACGXA010000001.1"/>
</dbReference>
<evidence type="ECO:0000313" key="3">
    <source>
        <dbReference type="Proteomes" id="UP000580910"/>
    </source>
</evidence>
<proteinExistence type="predicted"/>
<evidence type="ECO:0000313" key="2">
    <source>
        <dbReference type="EMBL" id="MBA8803415.1"/>
    </source>
</evidence>
<comment type="caution">
    <text evidence="2">The sequence shown here is derived from an EMBL/GenBank/DDBJ whole genome shotgun (WGS) entry which is preliminary data.</text>
</comment>
<sequence>MHIRRSPAIVLSLVLSAAALSIAPGAVASDGGTAKDVDSCSGPSTYKLKVTPDDDGHLQVVGVVWSDDNDVWSWRLKHNGDVSYTGDVKAKDADLSFRVVRTMVDLAGPDTVVFRAENDDTGEVCRGEVDL</sequence>
<dbReference type="AlphaFoldDB" id="A0A7W3P982"/>
<keyword evidence="3" id="KW-1185">Reference proteome</keyword>
<feature type="signal peptide" evidence="1">
    <location>
        <begin position="1"/>
        <end position="28"/>
    </location>
</feature>
<dbReference type="EMBL" id="JACGXA010000001">
    <property type="protein sequence ID" value="MBA8803415.1"/>
    <property type="molecule type" value="Genomic_DNA"/>
</dbReference>
<keyword evidence="1" id="KW-0732">Signal</keyword>
<protein>
    <submittedName>
        <fullName evidence="2">Uncharacterized protein</fullName>
    </submittedName>
</protein>
<reference evidence="2 3" key="1">
    <citation type="submission" date="2020-07" db="EMBL/GenBank/DDBJ databases">
        <title>Sequencing the genomes of 1000 actinobacteria strains.</title>
        <authorList>
            <person name="Klenk H.-P."/>
        </authorList>
    </citation>
    <scope>NUCLEOTIDE SEQUENCE [LARGE SCALE GENOMIC DNA]</scope>
    <source>
        <strain evidence="2 3">DSM 21349</strain>
    </source>
</reference>
<evidence type="ECO:0000256" key="1">
    <source>
        <dbReference type="SAM" id="SignalP"/>
    </source>
</evidence>
<gene>
    <name evidence="2" type="ORF">FB382_001706</name>
</gene>
<feature type="chain" id="PRO_5031478496" evidence="1">
    <location>
        <begin position="29"/>
        <end position="131"/>
    </location>
</feature>
<dbReference type="Proteomes" id="UP000580910">
    <property type="component" value="Unassembled WGS sequence"/>
</dbReference>
<accession>A0A7W3P982</accession>
<organism evidence="2 3">
    <name type="scientific">Nocardioides ginsengisegetis</name>
    <dbReference type="NCBI Taxonomy" id="661491"/>
    <lineage>
        <taxon>Bacteria</taxon>
        <taxon>Bacillati</taxon>
        <taxon>Actinomycetota</taxon>
        <taxon>Actinomycetes</taxon>
        <taxon>Propionibacteriales</taxon>
        <taxon>Nocardioidaceae</taxon>
        <taxon>Nocardioides</taxon>
    </lineage>
</organism>